<reference evidence="2 3" key="1">
    <citation type="submission" date="2016-07" db="EMBL/GenBank/DDBJ databases">
        <title>Pervasive Adenine N6-methylation of Active Genes in Fungi.</title>
        <authorList>
            <consortium name="DOE Joint Genome Institute"/>
            <person name="Mondo S.J."/>
            <person name="Dannebaum R.O."/>
            <person name="Kuo R.C."/>
            <person name="Labutti K."/>
            <person name="Haridas S."/>
            <person name="Kuo A."/>
            <person name="Salamov A."/>
            <person name="Ahrendt S.R."/>
            <person name="Lipzen A."/>
            <person name="Sullivan W."/>
            <person name="Andreopoulos W.B."/>
            <person name="Clum A."/>
            <person name="Lindquist E."/>
            <person name="Daum C."/>
            <person name="Ramamoorthy G.K."/>
            <person name="Gryganskyi A."/>
            <person name="Culley D."/>
            <person name="Magnuson J.K."/>
            <person name="James T.Y."/>
            <person name="O'Malley M.A."/>
            <person name="Stajich J.E."/>
            <person name="Spatafora J.W."/>
            <person name="Visel A."/>
            <person name="Grigoriev I.V."/>
        </authorList>
    </citation>
    <scope>NUCLEOTIDE SEQUENCE [LARGE SCALE GENOMIC DNA]</scope>
    <source>
        <strain evidence="2 3">PL171</strain>
    </source>
</reference>
<dbReference type="EMBL" id="MCFL01000029">
    <property type="protein sequence ID" value="ORZ34294.1"/>
    <property type="molecule type" value="Genomic_DNA"/>
</dbReference>
<dbReference type="Proteomes" id="UP000193411">
    <property type="component" value="Unassembled WGS sequence"/>
</dbReference>
<evidence type="ECO:0000313" key="2">
    <source>
        <dbReference type="EMBL" id="ORZ34294.1"/>
    </source>
</evidence>
<proteinExistence type="predicted"/>
<organism evidence="2 3">
    <name type="scientific">Catenaria anguillulae PL171</name>
    <dbReference type="NCBI Taxonomy" id="765915"/>
    <lineage>
        <taxon>Eukaryota</taxon>
        <taxon>Fungi</taxon>
        <taxon>Fungi incertae sedis</taxon>
        <taxon>Blastocladiomycota</taxon>
        <taxon>Blastocladiomycetes</taxon>
        <taxon>Blastocladiales</taxon>
        <taxon>Catenariaceae</taxon>
        <taxon>Catenaria</taxon>
    </lineage>
</organism>
<feature type="region of interest" description="Disordered" evidence="1">
    <location>
        <begin position="262"/>
        <end position="289"/>
    </location>
</feature>
<dbReference type="AlphaFoldDB" id="A0A1Y2HJZ2"/>
<gene>
    <name evidence="2" type="ORF">BCR44DRAFT_1436400</name>
</gene>
<comment type="caution">
    <text evidence="2">The sequence shown here is derived from an EMBL/GenBank/DDBJ whole genome shotgun (WGS) entry which is preliminary data.</text>
</comment>
<accession>A0A1Y2HJZ2</accession>
<feature type="compositionally biased region" description="Basic and acidic residues" evidence="1">
    <location>
        <begin position="279"/>
        <end position="289"/>
    </location>
</feature>
<name>A0A1Y2HJZ2_9FUNG</name>
<evidence type="ECO:0000313" key="3">
    <source>
        <dbReference type="Proteomes" id="UP000193411"/>
    </source>
</evidence>
<sequence length="289" mass="32299">MKYQLAVRPGLFNVDNLSLNVTLLVLKRRSSHTHYQCQIDIQMASCDTAVPSKDHTCISVWAMPRTRPSLLLAGIWQRAVPKPSSSLPKPSSPFDPSKSSTRARYASRSDNATPCSQCSTLVHSQTVNSSLPSQTPNLSLFACHLGQRIALLSPHVRWGLVQVCRQERISQVLVACPHPDPLFDSHLLRMASQPSTPTLPSSVKDMVENHGFALDRFGHVEWNQVVDMAEMLELLHLAQAAHLRVEECMRERIERIKKALDAPLDDDVDQQSEVGGNEESGRQRLERKS</sequence>
<protein>
    <submittedName>
        <fullName evidence="2">Uncharacterized protein</fullName>
    </submittedName>
</protein>
<feature type="non-terminal residue" evidence="2">
    <location>
        <position position="289"/>
    </location>
</feature>
<feature type="region of interest" description="Disordered" evidence="1">
    <location>
        <begin position="81"/>
        <end position="112"/>
    </location>
</feature>
<evidence type="ECO:0000256" key="1">
    <source>
        <dbReference type="SAM" id="MobiDB-lite"/>
    </source>
</evidence>
<keyword evidence="3" id="KW-1185">Reference proteome</keyword>
<feature type="compositionally biased region" description="Low complexity" evidence="1">
    <location>
        <begin position="81"/>
        <end position="100"/>
    </location>
</feature>